<accession>A0A9W5RDD6</accession>
<evidence type="ECO:0000313" key="2">
    <source>
        <dbReference type="EMBL" id="EPD30356.1"/>
    </source>
</evidence>
<keyword evidence="1" id="KW-0812">Transmembrane</keyword>
<dbReference type="EMBL" id="AGWN01000001">
    <property type="protein sequence ID" value="EPD30356.1"/>
    <property type="molecule type" value="Genomic_DNA"/>
</dbReference>
<reference evidence="2 3" key="1">
    <citation type="submission" date="2013-05" db="EMBL/GenBank/DDBJ databases">
        <title>The Genome Sequence of Actinomyces europaeus ACS-120-V-COL10B.</title>
        <authorList>
            <consortium name="The Broad Institute Genomics Platform"/>
            <person name="Earl A."/>
            <person name="Ward D."/>
            <person name="Feldgarden M."/>
            <person name="Gevers D."/>
            <person name="Saerens B."/>
            <person name="Vaneechoutte M."/>
            <person name="Walker B."/>
            <person name="Young S."/>
            <person name="Zeng Q."/>
            <person name="Gargeya S."/>
            <person name="Fitzgerald M."/>
            <person name="Haas B."/>
            <person name="Abouelleil A."/>
            <person name="Allen A.W."/>
            <person name="Alvarado L."/>
            <person name="Arachchi H.M."/>
            <person name="Berlin A.M."/>
            <person name="Chapman S.B."/>
            <person name="Gainer-Dewar J."/>
            <person name="Goldberg J."/>
            <person name="Griggs A."/>
            <person name="Gujja S."/>
            <person name="Hansen M."/>
            <person name="Howarth C."/>
            <person name="Imamovic A."/>
            <person name="Ireland A."/>
            <person name="Larimer J."/>
            <person name="McCowan C."/>
            <person name="Murphy C."/>
            <person name="Pearson M."/>
            <person name="Poon T.W."/>
            <person name="Priest M."/>
            <person name="Roberts A."/>
            <person name="Saif S."/>
            <person name="Shea T."/>
            <person name="Sisk P."/>
            <person name="Sykes S."/>
            <person name="Wortman J."/>
            <person name="Nusbaum C."/>
            <person name="Birren B."/>
        </authorList>
    </citation>
    <scope>NUCLEOTIDE SEQUENCE [LARGE SCALE GENOMIC DNA]</scope>
    <source>
        <strain evidence="2 3">ACS-120-V-Col10b</strain>
    </source>
</reference>
<gene>
    <name evidence="2" type="ORF">HMPREF9238_00094</name>
</gene>
<feature type="transmembrane region" description="Helical" evidence="1">
    <location>
        <begin position="6"/>
        <end position="27"/>
    </location>
</feature>
<proteinExistence type="predicted"/>
<dbReference type="RefSeq" id="WP_016443468.1">
    <property type="nucleotide sequence ID" value="NZ_KE150266.1"/>
</dbReference>
<evidence type="ECO:0000313" key="3">
    <source>
        <dbReference type="Proteomes" id="UP000014387"/>
    </source>
</evidence>
<organism evidence="2 3">
    <name type="scientific">Gleimia europaea ACS-120-V-Col10b</name>
    <dbReference type="NCBI Taxonomy" id="883069"/>
    <lineage>
        <taxon>Bacteria</taxon>
        <taxon>Bacillati</taxon>
        <taxon>Actinomycetota</taxon>
        <taxon>Actinomycetes</taxon>
        <taxon>Actinomycetales</taxon>
        <taxon>Actinomycetaceae</taxon>
        <taxon>Gleimia</taxon>
    </lineage>
</organism>
<dbReference type="OrthoDB" id="5324916at2"/>
<sequence>MTGYIIGIVATVFVITFSLRAAPFVFLTRVRDSQTLVYLGAAMPAGVMLILVIFTLQDVTFTSVESWLPPAAGVITTLGIHLTFRKVLWSLLAGTGVFAIVLALVS</sequence>
<evidence type="ECO:0000256" key="1">
    <source>
        <dbReference type="SAM" id="Phobius"/>
    </source>
</evidence>
<feature type="transmembrane region" description="Helical" evidence="1">
    <location>
        <begin position="87"/>
        <end position="105"/>
    </location>
</feature>
<dbReference type="AlphaFoldDB" id="A0A9W5RDD6"/>
<dbReference type="Pfam" id="PF05437">
    <property type="entry name" value="AzlD"/>
    <property type="match status" value="1"/>
</dbReference>
<keyword evidence="1" id="KW-0472">Membrane</keyword>
<dbReference type="InterPro" id="IPR008407">
    <property type="entry name" value="Brnchd-chn_aa_trnsp_AzlD"/>
</dbReference>
<name>A0A9W5RDD6_9ACTO</name>
<keyword evidence="3" id="KW-1185">Reference proteome</keyword>
<feature type="transmembrane region" description="Helical" evidence="1">
    <location>
        <begin position="36"/>
        <end position="56"/>
    </location>
</feature>
<dbReference type="Proteomes" id="UP000014387">
    <property type="component" value="Unassembled WGS sequence"/>
</dbReference>
<protein>
    <recommendedName>
        <fullName evidence="4">Branched-chain amino acid transporter AzlD</fullName>
    </recommendedName>
</protein>
<evidence type="ECO:0008006" key="4">
    <source>
        <dbReference type="Google" id="ProtNLM"/>
    </source>
</evidence>
<keyword evidence="1" id="KW-1133">Transmembrane helix</keyword>
<comment type="caution">
    <text evidence="2">The sequence shown here is derived from an EMBL/GenBank/DDBJ whole genome shotgun (WGS) entry which is preliminary data.</text>
</comment>